<organism evidence="2 3">
    <name type="scientific">Modicella reniformis</name>
    <dbReference type="NCBI Taxonomy" id="1440133"/>
    <lineage>
        <taxon>Eukaryota</taxon>
        <taxon>Fungi</taxon>
        <taxon>Fungi incertae sedis</taxon>
        <taxon>Mucoromycota</taxon>
        <taxon>Mortierellomycotina</taxon>
        <taxon>Mortierellomycetes</taxon>
        <taxon>Mortierellales</taxon>
        <taxon>Mortierellaceae</taxon>
        <taxon>Modicella</taxon>
    </lineage>
</organism>
<dbReference type="EMBL" id="JAAAHW010001536">
    <property type="protein sequence ID" value="KAF9994586.1"/>
    <property type="molecule type" value="Genomic_DNA"/>
</dbReference>
<keyword evidence="3" id="KW-1185">Reference proteome</keyword>
<name>A0A9P6SRW8_9FUNG</name>
<reference evidence="2" key="1">
    <citation type="journal article" date="2020" name="Fungal Divers.">
        <title>Resolving the Mortierellaceae phylogeny through synthesis of multi-gene phylogenetics and phylogenomics.</title>
        <authorList>
            <person name="Vandepol N."/>
            <person name="Liber J."/>
            <person name="Desiro A."/>
            <person name="Na H."/>
            <person name="Kennedy M."/>
            <person name="Barry K."/>
            <person name="Grigoriev I.V."/>
            <person name="Miller A.N."/>
            <person name="O'Donnell K."/>
            <person name="Stajich J.E."/>
            <person name="Bonito G."/>
        </authorList>
    </citation>
    <scope>NUCLEOTIDE SEQUENCE</scope>
    <source>
        <strain evidence="2">MES-2147</strain>
    </source>
</reference>
<accession>A0A9P6SRW8</accession>
<proteinExistence type="predicted"/>
<evidence type="ECO:0000256" key="1">
    <source>
        <dbReference type="SAM" id="MobiDB-lite"/>
    </source>
</evidence>
<comment type="caution">
    <text evidence="2">The sequence shown here is derived from an EMBL/GenBank/DDBJ whole genome shotgun (WGS) entry which is preliminary data.</text>
</comment>
<feature type="region of interest" description="Disordered" evidence="1">
    <location>
        <begin position="44"/>
        <end position="65"/>
    </location>
</feature>
<dbReference type="AlphaFoldDB" id="A0A9P6SRW8"/>
<gene>
    <name evidence="2" type="ORF">BGZ65_009783</name>
</gene>
<sequence length="65" mass="7509">MAFELFMLVSKLERKLERKPKLRLENPMADPKFGLALEVSNEDSKSVVTHKQTKGTNCETHKKYS</sequence>
<protein>
    <submittedName>
        <fullName evidence="2">Uncharacterized protein</fullName>
    </submittedName>
</protein>
<evidence type="ECO:0000313" key="3">
    <source>
        <dbReference type="Proteomes" id="UP000749646"/>
    </source>
</evidence>
<feature type="compositionally biased region" description="Polar residues" evidence="1">
    <location>
        <begin position="46"/>
        <end position="58"/>
    </location>
</feature>
<feature type="non-terminal residue" evidence="2">
    <location>
        <position position="65"/>
    </location>
</feature>
<evidence type="ECO:0000313" key="2">
    <source>
        <dbReference type="EMBL" id="KAF9994586.1"/>
    </source>
</evidence>
<dbReference type="Proteomes" id="UP000749646">
    <property type="component" value="Unassembled WGS sequence"/>
</dbReference>